<dbReference type="RefSeq" id="WP_087989970.1">
    <property type="nucleotide sequence ID" value="NZ_JBKYBB010000004.1"/>
</dbReference>
<dbReference type="AlphaFoldDB" id="A0A1Y3U6C4"/>
<comment type="caution">
    <text evidence="1">The sequence shown here is derived from an EMBL/GenBank/DDBJ whole genome shotgun (WGS) entry which is preliminary data.</text>
</comment>
<proteinExistence type="predicted"/>
<organism evidence="1 2">
    <name type="scientific">Anaerotignum lactatifermentans</name>
    <dbReference type="NCBI Taxonomy" id="160404"/>
    <lineage>
        <taxon>Bacteria</taxon>
        <taxon>Bacillati</taxon>
        <taxon>Bacillota</taxon>
        <taxon>Clostridia</taxon>
        <taxon>Lachnospirales</taxon>
        <taxon>Anaerotignaceae</taxon>
        <taxon>Anaerotignum</taxon>
    </lineage>
</organism>
<evidence type="ECO:0000313" key="2">
    <source>
        <dbReference type="Proteomes" id="UP000195455"/>
    </source>
</evidence>
<gene>
    <name evidence="1" type="ORF">B5G26_13160</name>
</gene>
<name>A0A1Y3U6C4_9FIRM</name>
<dbReference type="Proteomes" id="UP000195455">
    <property type="component" value="Unassembled WGS sequence"/>
</dbReference>
<accession>A0A1Y3U6C4</accession>
<evidence type="ECO:0000313" key="1">
    <source>
        <dbReference type="EMBL" id="OUN40900.1"/>
    </source>
</evidence>
<protein>
    <submittedName>
        <fullName evidence="1">Transcriptional regulator</fullName>
    </submittedName>
</protein>
<dbReference type="EMBL" id="NFHM01000026">
    <property type="protein sequence ID" value="OUN40900.1"/>
    <property type="molecule type" value="Genomic_DNA"/>
</dbReference>
<sequence length="58" mass="6822">MSEKNIFYTAEDIAKILNISKPTAYRIIKCLNVELKEKGFIVISGRVPKKYFEEKFYC</sequence>
<reference evidence="2" key="1">
    <citation type="submission" date="2017-04" db="EMBL/GenBank/DDBJ databases">
        <title>Function of individual gut microbiota members based on whole genome sequencing of pure cultures obtained from chicken caecum.</title>
        <authorList>
            <person name="Medvecky M."/>
            <person name="Cejkova D."/>
            <person name="Polansky O."/>
            <person name="Karasova D."/>
            <person name="Kubasova T."/>
            <person name="Cizek A."/>
            <person name="Rychlik I."/>
        </authorList>
    </citation>
    <scope>NUCLEOTIDE SEQUENCE [LARGE SCALE GENOMIC DNA]</scope>
    <source>
        <strain evidence="2">An75</strain>
    </source>
</reference>